<evidence type="ECO:0000259" key="12">
    <source>
        <dbReference type="PROSITE" id="PS51371"/>
    </source>
</evidence>
<sequence length="447" mass="50528">MDDPGSTLLNLFLVLFLVFLNGFFVAAEFAMVKIRSSRLTQLVEEGNRRAKVAQKITGNLDAYLSACQLGITLASLGLGWIGEPAIARLIEKPLTAFGVPGIAIHTIAFVVAFAVITFLHIVLGELAPKSLAIQRAEGTVLNIARPLIWFHKLMYPFIWMLNGTANTLLKWMGIEPAKEGELAHTEEEIRILMNQSHRSGLIDNTEMALFDNIFEFSDRIAREIMVPRVDMATIDIDDTRDEILRKIQQEHHTRYPVSQGDKDHIIGFVHIKDLYLQLNRNEGFSLKKILRNIIMVSEAAEISSVLKQMQKNRMQIAVVLDEYGGTAGLITMEDIIEELVGDIRDEFDSEELPEVQKTVDGYSVEGRVLLEEVNDLLGTEIDDVDVDTLGGWMYSVLSKKPEKGDTVKKDGFLFEIEEVNENRIERIRIQRLPEEQFELPVKIEEAH</sequence>
<keyword evidence="15" id="KW-1185">Reference proteome</keyword>
<dbReference type="Gene3D" id="3.30.465.10">
    <property type="match status" value="1"/>
</dbReference>
<evidence type="ECO:0000256" key="3">
    <source>
        <dbReference type="ARBA" id="ARBA00022475"/>
    </source>
</evidence>
<feature type="transmembrane region" description="Helical" evidence="11">
    <location>
        <begin position="102"/>
        <end position="123"/>
    </location>
</feature>
<evidence type="ECO:0000259" key="13">
    <source>
        <dbReference type="PROSITE" id="PS51846"/>
    </source>
</evidence>
<dbReference type="PROSITE" id="PS51371">
    <property type="entry name" value="CBS"/>
    <property type="match status" value="2"/>
</dbReference>
<feature type="domain" description="CBS" evidence="12">
    <location>
        <begin position="225"/>
        <end position="286"/>
    </location>
</feature>
<comment type="similarity">
    <text evidence="2">Belongs to the UPF0053 family.</text>
</comment>
<dbReference type="CDD" id="cd04590">
    <property type="entry name" value="CBS_pair_CorC_HlyC_assoc"/>
    <property type="match status" value="1"/>
</dbReference>
<keyword evidence="6 10" id="KW-1133">Transmembrane helix</keyword>
<dbReference type="Pfam" id="PF01595">
    <property type="entry name" value="CNNM"/>
    <property type="match status" value="1"/>
</dbReference>
<keyword evidence="5" id="KW-0677">Repeat</keyword>
<protein>
    <submittedName>
        <fullName evidence="14">Hemolysin family protein</fullName>
    </submittedName>
</protein>
<dbReference type="InterPro" id="IPR036318">
    <property type="entry name" value="FAD-bd_PCMH-like_sf"/>
</dbReference>
<evidence type="ECO:0000256" key="5">
    <source>
        <dbReference type="ARBA" id="ARBA00022737"/>
    </source>
</evidence>
<keyword evidence="4 10" id="KW-0812">Transmembrane</keyword>
<evidence type="ECO:0000256" key="7">
    <source>
        <dbReference type="ARBA" id="ARBA00023122"/>
    </source>
</evidence>
<evidence type="ECO:0000256" key="1">
    <source>
        <dbReference type="ARBA" id="ARBA00004651"/>
    </source>
</evidence>
<dbReference type="EMBL" id="JBHSHC010000099">
    <property type="protein sequence ID" value="MFC4768389.1"/>
    <property type="molecule type" value="Genomic_DNA"/>
</dbReference>
<accession>A0ABV9Q3F0</accession>
<dbReference type="InterPro" id="IPR000644">
    <property type="entry name" value="CBS_dom"/>
</dbReference>
<dbReference type="SUPFAM" id="SSF54631">
    <property type="entry name" value="CBS-domain pair"/>
    <property type="match status" value="1"/>
</dbReference>
<dbReference type="InterPro" id="IPR051676">
    <property type="entry name" value="UPF0053_domain"/>
</dbReference>
<feature type="domain" description="CBS" evidence="12">
    <location>
        <begin position="289"/>
        <end position="346"/>
    </location>
</feature>
<dbReference type="Gene3D" id="3.10.580.10">
    <property type="entry name" value="CBS-domain"/>
    <property type="match status" value="1"/>
</dbReference>
<dbReference type="RefSeq" id="WP_380026339.1">
    <property type="nucleotide sequence ID" value="NZ_JBHSHC010000099.1"/>
</dbReference>
<dbReference type="Pfam" id="PF00571">
    <property type="entry name" value="CBS"/>
    <property type="match status" value="2"/>
</dbReference>
<evidence type="ECO:0000256" key="8">
    <source>
        <dbReference type="ARBA" id="ARBA00023136"/>
    </source>
</evidence>
<feature type="transmembrane region" description="Helical" evidence="11">
    <location>
        <begin position="12"/>
        <end position="32"/>
    </location>
</feature>
<dbReference type="PANTHER" id="PTHR43099">
    <property type="entry name" value="UPF0053 PROTEIN YRKA"/>
    <property type="match status" value="1"/>
</dbReference>
<keyword evidence="3" id="KW-1003">Cell membrane</keyword>
<gene>
    <name evidence="14" type="ORF">ACFO8Q_13640</name>
</gene>
<keyword evidence="8 10" id="KW-0472">Membrane</keyword>
<evidence type="ECO:0000256" key="4">
    <source>
        <dbReference type="ARBA" id="ARBA00022692"/>
    </source>
</evidence>
<dbReference type="Proteomes" id="UP001596002">
    <property type="component" value="Unassembled WGS sequence"/>
</dbReference>
<evidence type="ECO:0000256" key="2">
    <source>
        <dbReference type="ARBA" id="ARBA00006337"/>
    </source>
</evidence>
<proteinExistence type="inferred from homology"/>
<dbReference type="InterPro" id="IPR005170">
    <property type="entry name" value="Transptr-assoc_dom"/>
</dbReference>
<comment type="caution">
    <text evidence="14">The sequence shown here is derived from an EMBL/GenBank/DDBJ whole genome shotgun (WGS) entry which is preliminary data.</text>
</comment>
<comment type="subcellular location">
    <subcellularLocation>
        <location evidence="1">Cell membrane</location>
        <topology evidence="1">Multi-pass membrane protein</topology>
    </subcellularLocation>
</comment>
<dbReference type="InterPro" id="IPR002550">
    <property type="entry name" value="CNNM"/>
</dbReference>
<evidence type="ECO:0000256" key="6">
    <source>
        <dbReference type="ARBA" id="ARBA00022989"/>
    </source>
</evidence>
<feature type="domain" description="CNNM transmembrane" evidence="13">
    <location>
        <begin position="3"/>
        <end position="206"/>
    </location>
</feature>
<dbReference type="PANTHER" id="PTHR43099:SF2">
    <property type="entry name" value="UPF0053 PROTEIN YRKA"/>
    <property type="match status" value="1"/>
</dbReference>
<evidence type="ECO:0000313" key="15">
    <source>
        <dbReference type="Proteomes" id="UP001596002"/>
    </source>
</evidence>
<evidence type="ECO:0000256" key="11">
    <source>
        <dbReference type="SAM" id="Phobius"/>
    </source>
</evidence>
<dbReference type="InterPro" id="IPR044751">
    <property type="entry name" value="Ion_transp-like_CBS"/>
</dbReference>
<evidence type="ECO:0000256" key="9">
    <source>
        <dbReference type="PROSITE-ProRule" id="PRU00703"/>
    </source>
</evidence>
<dbReference type="SUPFAM" id="SSF56176">
    <property type="entry name" value="FAD-binding/transporter-associated domain-like"/>
    <property type="match status" value="1"/>
</dbReference>
<name>A0ABV9Q3F0_9BACL</name>
<dbReference type="InterPro" id="IPR016169">
    <property type="entry name" value="FAD-bd_PCMH_sub2"/>
</dbReference>
<reference evidence="15" key="1">
    <citation type="journal article" date="2019" name="Int. J. Syst. Evol. Microbiol.">
        <title>The Global Catalogue of Microorganisms (GCM) 10K type strain sequencing project: providing services to taxonomists for standard genome sequencing and annotation.</title>
        <authorList>
            <consortium name="The Broad Institute Genomics Platform"/>
            <consortium name="The Broad Institute Genome Sequencing Center for Infectious Disease"/>
            <person name="Wu L."/>
            <person name="Ma J."/>
        </authorList>
    </citation>
    <scope>NUCLEOTIDE SEQUENCE [LARGE SCALE GENOMIC DNA]</scope>
    <source>
        <strain evidence="15">WYCCWR 12678</strain>
    </source>
</reference>
<organism evidence="14 15">
    <name type="scientific">Effusibacillus consociatus</name>
    <dbReference type="NCBI Taxonomy" id="1117041"/>
    <lineage>
        <taxon>Bacteria</taxon>
        <taxon>Bacillati</taxon>
        <taxon>Bacillota</taxon>
        <taxon>Bacilli</taxon>
        <taxon>Bacillales</taxon>
        <taxon>Alicyclobacillaceae</taxon>
        <taxon>Effusibacillus</taxon>
    </lineage>
</organism>
<evidence type="ECO:0000256" key="10">
    <source>
        <dbReference type="PROSITE-ProRule" id="PRU01193"/>
    </source>
</evidence>
<dbReference type="PROSITE" id="PS51846">
    <property type="entry name" value="CNNM"/>
    <property type="match status" value="1"/>
</dbReference>
<dbReference type="Pfam" id="PF03471">
    <property type="entry name" value="CorC_HlyC"/>
    <property type="match status" value="1"/>
</dbReference>
<dbReference type="InterPro" id="IPR046342">
    <property type="entry name" value="CBS_dom_sf"/>
</dbReference>
<dbReference type="SMART" id="SM01091">
    <property type="entry name" value="CorC_HlyC"/>
    <property type="match status" value="1"/>
</dbReference>
<feature type="transmembrane region" description="Helical" evidence="11">
    <location>
        <begin position="62"/>
        <end position="82"/>
    </location>
</feature>
<keyword evidence="7 9" id="KW-0129">CBS domain</keyword>
<evidence type="ECO:0000313" key="14">
    <source>
        <dbReference type="EMBL" id="MFC4768389.1"/>
    </source>
</evidence>
<dbReference type="SMART" id="SM00116">
    <property type="entry name" value="CBS"/>
    <property type="match status" value="2"/>
</dbReference>